<evidence type="ECO:0000313" key="1">
    <source>
        <dbReference type="EMBL" id="GFY83493.1"/>
    </source>
</evidence>
<organism evidence="1 2">
    <name type="scientific">Actinidia rufa</name>
    <dbReference type="NCBI Taxonomy" id="165716"/>
    <lineage>
        <taxon>Eukaryota</taxon>
        <taxon>Viridiplantae</taxon>
        <taxon>Streptophyta</taxon>
        <taxon>Embryophyta</taxon>
        <taxon>Tracheophyta</taxon>
        <taxon>Spermatophyta</taxon>
        <taxon>Magnoliopsida</taxon>
        <taxon>eudicotyledons</taxon>
        <taxon>Gunneridae</taxon>
        <taxon>Pentapetalae</taxon>
        <taxon>asterids</taxon>
        <taxon>Ericales</taxon>
        <taxon>Actinidiaceae</taxon>
        <taxon>Actinidia</taxon>
    </lineage>
</organism>
<dbReference type="Proteomes" id="UP000585474">
    <property type="component" value="Unassembled WGS sequence"/>
</dbReference>
<gene>
    <name evidence="1" type="ORF">Acr_03g0002670</name>
</gene>
<evidence type="ECO:0000313" key="2">
    <source>
        <dbReference type="Proteomes" id="UP000585474"/>
    </source>
</evidence>
<name>A0A7J0EAK7_9ERIC</name>
<reference evidence="1 2" key="1">
    <citation type="submission" date="2019-07" db="EMBL/GenBank/DDBJ databases">
        <title>De Novo Assembly of kiwifruit Actinidia rufa.</title>
        <authorList>
            <person name="Sugita-Konishi S."/>
            <person name="Sato K."/>
            <person name="Mori E."/>
            <person name="Abe Y."/>
            <person name="Kisaki G."/>
            <person name="Hamano K."/>
            <person name="Suezawa K."/>
            <person name="Otani M."/>
            <person name="Fukuda T."/>
            <person name="Manabe T."/>
            <person name="Gomi K."/>
            <person name="Tabuchi M."/>
            <person name="Akimitsu K."/>
            <person name="Kataoka I."/>
        </authorList>
    </citation>
    <scope>NUCLEOTIDE SEQUENCE [LARGE SCALE GENOMIC DNA]</scope>
    <source>
        <strain evidence="2">cv. Fuchu</strain>
    </source>
</reference>
<dbReference type="EMBL" id="BJWL01000003">
    <property type="protein sequence ID" value="GFY83493.1"/>
    <property type="molecule type" value="Genomic_DNA"/>
</dbReference>
<protein>
    <submittedName>
        <fullName evidence="1">Uncharacterized protein</fullName>
    </submittedName>
</protein>
<comment type="caution">
    <text evidence="1">The sequence shown here is derived from an EMBL/GenBank/DDBJ whole genome shotgun (WGS) entry which is preliminary data.</text>
</comment>
<keyword evidence="2" id="KW-1185">Reference proteome</keyword>
<dbReference type="AlphaFoldDB" id="A0A7J0EAK7"/>
<sequence>MLLESQQRCVDLVAAGRAEGKMGEGKNVRRARQKYRRRRICWPSFYQSARDCAAARPNYARTATTNNPNALRNTYGGPAGRCGPSVESDTVSFLEHVVEDGGGYFLDPSERQAILSAEREHIVERRISEQWCSTLSGDLFGHGLHYFVNAITLEIHAGPTVQENMCSKLLSVRSSALRVNLLRLARTELDGVRKELLCERSMFFVRAEISDGALACSTRA</sequence>
<accession>A0A7J0EAK7</accession>
<proteinExistence type="predicted"/>